<dbReference type="EMBL" id="AUYC01000033">
    <property type="protein sequence ID" value="KZN62348.1"/>
    <property type="molecule type" value="Genomic_DNA"/>
</dbReference>
<organism evidence="2 3">
    <name type="scientific">Pseudoalteromonas luteoviolacea CPMOR-1</name>
    <dbReference type="NCBI Taxonomy" id="1365248"/>
    <lineage>
        <taxon>Bacteria</taxon>
        <taxon>Pseudomonadati</taxon>
        <taxon>Pseudomonadota</taxon>
        <taxon>Gammaproteobacteria</taxon>
        <taxon>Alteromonadales</taxon>
        <taxon>Pseudoalteromonadaceae</taxon>
        <taxon>Pseudoalteromonas</taxon>
    </lineage>
</organism>
<evidence type="ECO:0000256" key="1">
    <source>
        <dbReference type="SAM" id="SignalP"/>
    </source>
</evidence>
<name>A0A162C5H3_9GAMM</name>
<dbReference type="PATRIC" id="fig|1365248.3.peg.3022"/>
<reference evidence="2 3" key="1">
    <citation type="submission" date="2013-07" db="EMBL/GenBank/DDBJ databases">
        <title>Comparative Genomic and Metabolomic Analysis of Twelve Strains of Pseudoalteromonas luteoviolacea.</title>
        <authorList>
            <person name="Vynne N.G."/>
            <person name="Mansson M."/>
            <person name="Gram L."/>
        </authorList>
    </citation>
    <scope>NUCLEOTIDE SEQUENCE [LARGE SCALE GENOMIC DNA]</scope>
    <source>
        <strain evidence="2 3">CPMOR-1</strain>
    </source>
</reference>
<gene>
    <name evidence="2" type="ORF">N473_19780</name>
</gene>
<dbReference type="PROSITE" id="PS51257">
    <property type="entry name" value="PROKAR_LIPOPROTEIN"/>
    <property type="match status" value="1"/>
</dbReference>
<keyword evidence="1" id="KW-0732">Signal</keyword>
<protein>
    <submittedName>
        <fullName evidence="2">Uncharacterized protein</fullName>
    </submittedName>
</protein>
<feature type="signal peptide" evidence="1">
    <location>
        <begin position="1"/>
        <end position="20"/>
    </location>
</feature>
<proteinExistence type="predicted"/>
<evidence type="ECO:0000313" key="2">
    <source>
        <dbReference type="EMBL" id="KZN62348.1"/>
    </source>
</evidence>
<feature type="chain" id="PRO_5007832415" evidence="1">
    <location>
        <begin position="21"/>
        <end position="132"/>
    </location>
</feature>
<dbReference type="AlphaFoldDB" id="A0A162C5H3"/>
<accession>A0A162C5H3</accession>
<dbReference type="Proteomes" id="UP000076486">
    <property type="component" value="Unassembled WGS sequence"/>
</dbReference>
<sequence>MKKRYFMAVAAGVLSFNSFASSVSCYVDTMAYDQYRQGNCWGGEHYPGFAPAVVFKVNASKPVARVDWVFRGQYRNVRGGTCTSTTCIVDVRSGEGEVTGCVDRIYYKDYTWKDVNWCADATYYYSDGGVMF</sequence>
<comment type="caution">
    <text evidence="2">The sequence shown here is derived from an EMBL/GenBank/DDBJ whole genome shotgun (WGS) entry which is preliminary data.</text>
</comment>
<dbReference type="RefSeq" id="WP_063368497.1">
    <property type="nucleotide sequence ID" value="NZ_AUYC01000033.1"/>
</dbReference>
<evidence type="ECO:0000313" key="3">
    <source>
        <dbReference type="Proteomes" id="UP000076486"/>
    </source>
</evidence>